<dbReference type="Gene3D" id="2.60.40.10">
    <property type="entry name" value="Immunoglobulins"/>
    <property type="match status" value="1"/>
</dbReference>
<evidence type="ECO:0000256" key="1">
    <source>
        <dbReference type="SAM" id="SignalP"/>
    </source>
</evidence>
<name>A0AB34GX77_ESCRO</name>
<sequence>MGHLWLWGTWALWGLLLCVADPRTDGSKIIPKVIEIIPKYGSINGATRLTIKGEGYTHPFL</sequence>
<feature type="signal peptide" evidence="1">
    <location>
        <begin position="1"/>
        <end position="20"/>
    </location>
</feature>
<evidence type="ECO:0000313" key="3">
    <source>
        <dbReference type="Proteomes" id="UP001159641"/>
    </source>
</evidence>
<accession>A0AB34GX77</accession>
<dbReference type="Proteomes" id="UP001159641">
    <property type="component" value="Unassembled WGS sequence"/>
</dbReference>
<dbReference type="EMBL" id="JAIQCJ010002027">
    <property type="protein sequence ID" value="KAJ8785081.1"/>
    <property type="molecule type" value="Genomic_DNA"/>
</dbReference>
<organism evidence="2 3">
    <name type="scientific">Eschrichtius robustus</name>
    <name type="common">California gray whale</name>
    <name type="synonym">Eschrichtius gibbosus</name>
    <dbReference type="NCBI Taxonomy" id="9764"/>
    <lineage>
        <taxon>Eukaryota</taxon>
        <taxon>Metazoa</taxon>
        <taxon>Chordata</taxon>
        <taxon>Craniata</taxon>
        <taxon>Vertebrata</taxon>
        <taxon>Euteleostomi</taxon>
        <taxon>Mammalia</taxon>
        <taxon>Eutheria</taxon>
        <taxon>Laurasiatheria</taxon>
        <taxon>Artiodactyla</taxon>
        <taxon>Whippomorpha</taxon>
        <taxon>Cetacea</taxon>
        <taxon>Mysticeti</taxon>
        <taxon>Eschrichtiidae</taxon>
        <taxon>Eschrichtius</taxon>
    </lineage>
</organism>
<evidence type="ECO:0000313" key="2">
    <source>
        <dbReference type="EMBL" id="KAJ8785081.1"/>
    </source>
</evidence>
<dbReference type="CDD" id="cd00603">
    <property type="entry name" value="IPT_PCSR"/>
    <property type="match status" value="1"/>
</dbReference>
<keyword evidence="3" id="KW-1185">Reference proteome</keyword>
<reference evidence="2 3" key="1">
    <citation type="submission" date="2022-11" db="EMBL/GenBank/DDBJ databases">
        <title>Whole genome sequence of Eschrichtius robustus ER-17-0199.</title>
        <authorList>
            <person name="Bruniche-Olsen A."/>
            <person name="Black A.N."/>
            <person name="Fields C.J."/>
            <person name="Walden K."/>
            <person name="Dewoody J.A."/>
        </authorList>
    </citation>
    <scope>NUCLEOTIDE SEQUENCE [LARGE SCALE GENOMIC DNA]</scope>
    <source>
        <strain evidence="2">ER-17-0199</strain>
        <tissue evidence="2">Blubber</tissue>
    </source>
</reference>
<gene>
    <name evidence="2" type="ORF">J1605_007637</name>
</gene>
<keyword evidence="1" id="KW-0732">Signal</keyword>
<dbReference type="AlphaFoldDB" id="A0AB34GX77"/>
<feature type="chain" id="PRO_5044217517" evidence="1">
    <location>
        <begin position="21"/>
        <end position="61"/>
    </location>
</feature>
<protein>
    <submittedName>
        <fullName evidence="2">Uncharacterized protein</fullName>
    </submittedName>
</protein>
<comment type="caution">
    <text evidence="2">The sequence shown here is derived from an EMBL/GenBank/DDBJ whole genome shotgun (WGS) entry which is preliminary data.</text>
</comment>
<dbReference type="InterPro" id="IPR013783">
    <property type="entry name" value="Ig-like_fold"/>
</dbReference>
<proteinExistence type="predicted"/>